<dbReference type="Pfam" id="PF05853">
    <property type="entry name" value="BKACE"/>
    <property type="match status" value="1"/>
</dbReference>
<gene>
    <name evidence="6" type="ORF">GBAR_LOCUS11181</name>
</gene>
<evidence type="ECO:0000313" key="6">
    <source>
        <dbReference type="EMBL" id="CAI8018426.1"/>
    </source>
</evidence>
<keyword evidence="7" id="KW-1185">Reference proteome</keyword>
<evidence type="ECO:0000256" key="5">
    <source>
        <dbReference type="SAM" id="MobiDB-lite"/>
    </source>
</evidence>
<keyword evidence="4" id="KW-0862">Zinc</keyword>
<keyword evidence="3" id="KW-0479">Metal-binding</keyword>
<dbReference type="InterPro" id="IPR008567">
    <property type="entry name" value="BKACE"/>
</dbReference>
<dbReference type="GO" id="GO:0043720">
    <property type="term" value="F:3-keto-5-aminohexanoate cleavage activity"/>
    <property type="evidence" value="ECO:0007669"/>
    <property type="project" value="InterPro"/>
</dbReference>
<dbReference type="GO" id="GO:0046872">
    <property type="term" value="F:metal ion binding"/>
    <property type="evidence" value="ECO:0007669"/>
    <property type="project" value="UniProtKB-KW"/>
</dbReference>
<evidence type="ECO:0000256" key="4">
    <source>
        <dbReference type="ARBA" id="ARBA00022833"/>
    </source>
</evidence>
<dbReference type="AlphaFoldDB" id="A0AA35RY78"/>
<dbReference type="Gene3D" id="3.20.20.70">
    <property type="entry name" value="Aldolase class I"/>
    <property type="match status" value="1"/>
</dbReference>
<evidence type="ECO:0000256" key="3">
    <source>
        <dbReference type="ARBA" id="ARBA00022723"/>
    </source>
</evidence>
<evidence type="ECO:0000256" key="1">
    <source>
        <dbReference type="ARBA" id="ARBA00001947"/>
    </source>
</evidence>
<organism evidence="6 7">
    <name type="scientific">Geodia barretti</name>
    <name type="common">Barrett's horny sponge</name>
    <dbReference type="NCBI Taxonomy" id="519541"/>
    <lineage>
        <taxon>Eukaryota</taxon>
        <taxon>Metazoa</taxon>
        <taxon>Porifera</taxon>
        <taxon>Demospongiae</taxon>
        <taxon>Heteroscleromorpha</taxon>
        <taxon>Tetractinellida</taxon>
        <taxon>Astrophorina</taxon>
        <taxon>Geodiidae</taxon>
        <taxon>Geodia</taxon>
    </lineage>
</organism>
<evidence type="ECO:0000313" key="7">
    <source>
        <dbReference type="Proteomes" id="UP001174909"/>
    </source>
</evidence>
<feature type="region of interest" description="Disordered" evidence="5">
    <location>
        <begin position="276"/>
        <end position="295"/>
    </location>
</feature>
<comment type="cofactor">
    <cofactor evidence="1">
        <name>Zn(2+)</name>
        <dbReference type="ChEBI" id="CHEBI:29105"/>
    </cofactor>
</comment>
<keyword evidence="2" id="KW-0808">Transferase</keyword>
<accession>A0AA35RY78</accession>
<protein>
    <submittedName>
        <fullName evidence="6">3-keto-5-aminohexanoate cleavage enzyme</fullName>
    </submittedName>
</protein>
<dbReference type="EMBL" id="CASHTH010001687">
    <property type="protein sequence ID" value="CAI8018426.1"/>
    <property type="molecule type" value="Genomic_DNA"/>
</dbReference>
<dbReference type="Proteomes" id="UP001174909">
    <property type="component" value="Unassembled WGS sequence"/>
</dbReference>
<proteinExistence type="predicted"/>
<reference evidence="6" key="1">
    <citation type="submission" date="2023-03" db="EMBL/GenBank/DDBJ databases">
        <authorList>
            <person name="Steffen K."/>
            <person name="Cardenas P."/>
        </authorList>
    </citation>
    <scope>NUCLEOTIDE SEQUENCE</scope>
</reference>
<dbReference type="InterPro" id="IPR013785">
    <property type="entry name" value="Aldolase_TIM"/>
</dbReference>
<comment type="caution">
    <text evidence="6">The sequence shown here is derived from an EMBL/GenBank/DDBJ whole genome shotgun (WGS) entry which is preliminary data.</text>
</comment>
<dbReference type="PANTHER" id="PTHR37418">
    <property type="entry name" value="3-KETO-5-AMINOHEXANOATE CLEAVAGE ENZYME-RELATED"/>
    <property type="match status" value="1"/>
</dbReference>
<evidence type="ECO:0000256" key="2">
    <source>
        <dbReference type="ARBA" id="ARBA00022679"/>
    </source>
</evidence>
<sequence length="295" mass="32688">MDTIIIKGCLNGSRGREHNVNVPWTPEEVAQEAVRCYEAGASIVHIHARTPDGGISYDPAWYAQTAAMIRAQCDLVLNHTTARQAHVPVSAVTRYLLETPQPVEMVSLNLGMGVRWPVDPETGRRRTSISPNSFEDITATLDACYQRGTFPEPAVHDMGDVNNAFTLMQEGYIKDTRYFLVEPGAHWGDGRQSMVGSPRNYALIAETIRERYPESTWLAHSSLGQTFPLCAIAIATGAHVRVGFEDSPYLPNNPEPKSNAEYIEWAVTMARLHGREPATPQQARDMLGLNPYPEA</sequence>
<name>A0AA35RY78_GEOBA</name>
<dbReference type="PANTHER" id="PTHR37418:SF2">
    <property type="entry name" value="3-KETO-5-AMINOHEXANOATE CLEAVAGE ENZYME"/>
    <property type="match status" value="1"/>
</dbReference>